<protein>
    <recommendedName>
        <fullName evidence="2">HTH cro/C1-type domain-containing protein</fullName>
    </recommendedName>
</protein>
<dbReference type="PROSITE" id="PS50943">
    <property type="entry name" value="HTH_CROC1"/>
    <property type="match status" value="1"/>
</dbReference>
<accession>A4JFW2</accession>
<organism evidence="3 4">
    <name type="scientific">Burkholderia vietnamiensis (strain G4 / LMG 22486)</name>
    <name type="common">Burkholderia cepacia (strain R1808)</name>
    <dbReference type="NCBI Taxonomy" id="269482"/>
    <lineage>
        <taxon>Bacteria</taxon>
        <taxon>Pseudomonadati</taxon>
        <taxon>Pseudomonadota</taxon>
        <taxon>Betaproteobacteria</taxon>
        <taxon>Burkholderiales</taxon>
        <taxon>Burkholderiaceae</taxon>
        <taxon>Burkholderia</taxon>
        <taxon>Burkholderia cepacia complex</taxon>
    </lineage>
</organism>
<dbReference type="Gene3D" id="1.10.260.40">
    <property type="entry name" value="lambda repressor-like DNA-binding domains"/>
    <property type="match status" value="1"/>
</dbReference>
<feature type="compositionally biased region" description="Polar residues" evidence="1">
    <location>
        <begin position="128"/>
        <end position="146"/>
    </location>
</feature>
<dbReference type="InterPro" id="IPR001387">
    <property type="entry name" value="Cro/C1-type_HTH"/>
</dbReference>
<gene>
    <name evidence="3" type="ordered locus">Bcep1808_2163</name>
</gene>
<dbReference type="EMBL" id="CP000614">
    <property type="protein sequence ID" value="ABO55165.1"/>
    <property type="molecule type" value="Genomic_DNA"/>
</dbReference>
<dbReference type="HOGENOM" id="CLU_952118_0_0_4"/>
<dbReference type="KEGG" id="bvi:Bcep1808_2163"/>
<feature type="domain" description="HTH cro/C1-type" evidence="2">
    <location>
        <begin position="29"/>
        <end position="58"/>
    </location>
</feature>
<proteinExistence type="predicted"/>
<evidence type="ECO:0000313" key="4">
    <source>
        <dbReference type="Proteomes" id="UP000002287"/>
    </source>
</evidence>
<reference evidence="4" key="1">
    <citation type="submission" date="2007-03" db="EMBL/GenBank/DDBJ databases">
        <title>Complete sequence of chromosome 1 of Burkholderia vietnamiensis G4.</title>
        <authorList>
            <consortium name="US DOE Joint Genome Institute"/>
            <person name="Copeland A."/>
            <person name="Lucas S."/>
            <person name="Lapidus A."/>
            <person name="Barry K."/>
            <person name="Detter J.C."/>
            <person name="Glavina del Rio T."/>
            <person name="Hammon N."/>
            <person name="Israni S."/>
            <person name="Dalin E."/>
            <person name="Tice H."/>
            <person name="Pitluck S."/>
            <person name="Chain P."/>
            <person name="Malfatti S."/>
            <person name="Shin M."/>
            <person name="Vergez L."/>
            <person name="Schmutz J."/>
            <person name="Larimer F."/>
            <person name="Land M."/>
            <person name="Hauser L."/>
            <person name="Kyrpides N."/>
            <person name="Tiedje J."/>
            <person name="Richardson P."/>
        </authorList>
    </citation>
    <scope>NUCLEOTIDE SEQUENCE [LARGE SCALE GENOMIC DNA]</scope>
    <source>
        <strain evidence="4">G4 / LMG 22486</strain>
    </source>
</reference>
<evidence type="ECO:0000259" key="2">
    <source>
        <dbReference type="PROSITE" id="PS50943"/>
    </source>
</evidence>
<dbReference type="AlphaFoldDB" id="A4JFW2"/>
<evidence type="ECO:0000256" key="1">
    <source>
        <dbReference type="SAM" id="MobiDB-lite"/>
    </source>
</evidence>
<dbReference type="SUPFAM" id="SSF47413">
    <property type="entry name" value="lambda repressor-like DNA-binding domains"/>
    <property type="match status" value="1"/>
</dbReference>
<name>A4JFW2_BURVG</name>
<feature type="region of interest" description="Disordered" evidence="1">
    <location>
        <begin position="1"/>
        <end position="25"/>
    </location>
</feature>
<dbReference type="Proteomes" id="UP000002287">
    <property type="component" value="Chromosome 1"/>
</dbReference>
<dbReference type="GO" id="GO:0003677">
    <property type="term" value="F:DNA binding"/>
    <property type="evidence" value="ECO:0007669"/>
    <property type="project" value="InterPro"/>
</dbReference>
<feature type="region of interest" description="Disordered" evidence="1">
    <location>
        <begin position="117"/>
        <end position="150"/>
    </location>
</feature>
<evidence type="ECO:0000313" key="3">
    <source>
        <dbReference type="EMBL" id="ABO55165.1"/>
    </source>
</evidence>
<sequence>MTASTLASRKTRATPSPIRSLPELAAEARRRRKALRLTQRDLAAVAGVSRDTVIAFESAAPLAGAGEGELASTQDVGFERVLSLLSALGLGLVCVGERQPGRAGPQRPGVSVVDASADAGVKAKSREPNSAATPVASSANATNVSDAPSAVGAFDPAGAARLRWARPEGDQDEAGAPIEAGELTEAQIDTLQGLAARYIQWIPAAEAARSHASRVLARAMDLGGDAAKTARVTLLERFPIDLLRRALRYGRANGWFPAGGDVRWEAILQDAEAARVGAAAAPQTSRRRHRAH</sequence>
<dbReference type="InterPro" id="IPR010982">
    <property type="entry name" value="Lambda_DNA-bd_dom_sf"/>
</dbReference>